<keyword evidence="1" id="KW-0862">Zinc</keyword>
<dbReference type="EMBL" id="LXQA010029157">
    <property type="protein sequence ID" value="MCH95184.1"/>
    <property type="molecule type" value="Genomic_DNA"/>
</dbReference>
<comment type="caution">
    <text evidence="3">The sequence shown here is derived from an EMBL/GenBank/DDBJ whole genome shotgun (WGS) entry which is preliminary data.</text>
</comment>
<dbReference type="InterPro" id="IPR025558">
    <property type="entry name" value="DUF4283"/>
</dbReference>
<dbReference type="GO" id="GO:0003676">
    <property type="term" value="F:nucleic acid binding"/>
    <property type="evidence" value="ECO:0007669"/>
    <property type="project" value="InterPro"/>
</dbReference>
<dbReference type="GO" id="GO:0008270">
    <property type="term" value="F:zinc ion binding"/>
    <property type="evidence" value="ECO:0007669"/>
    <property type="project" value="UniProtKB-KW"/>
</dbReference>
<name>A0A392N9P0_9FABA</name>
<dbReference type="InterPro" id="IPR001878">
    <property type="entry name" value="Znf_CCHC"/>
</dbReference>
<evidence type="ECO:0000256" key="1">
    <source>
        <dbReference type="PROSITE-ProRule" id="PRU00047"/>
    </source>
</evidence>
<keyword evidence="1" id="KW-0479">Metal-binding</keyword>
<dbReference type="AlphaFoldDB" id="A0A392N9P0"/>
<keyword evidence="1" id="KW-0863">Zinc-finger</keyword>
<dbReference type="PANTHER" id="PTHR31286:SF153">
    <property type="entry name" value="DUF4283 DOMAIN PROTEIN"/>
    <property type="match status" value="1"/>
</dbReference>
<dbReference type="InterPro" id="IPR040256">
    <property type="entry name" value="At4g02000-like"/>
</dbReference>
<sequence length="249" mass="28859">MAEPNLDGLSLQEEEGFSFEFDEVGEEQADLQWCLVGRFLCERPIHFNSMRVRMANLWQPVKGVAIKEAKPGIFLFNFAHPLDMEAVLIGGPWTFDNNTLVVDRVQLGMQIEHIPLFHADFWVQIHNLPVGLMKEKVGISLANYIGSFVEYDKNNNTSFWRQYMRVRVKVDVRQPLKKDTKVKNKEGEWCTVNFKYEKLGVFCFVCGIMGHAEKKCAIRFSMEHDDGIRGWSGEIRADDRRQRGRLVSR</sequence>
<evidence type="ECO:0000259" key="2">
    <source>
        <dbReference type="PROSITE" id="PS50158"/>
    </source>
</evidence>
<feature type="domain" description="CCHC-type" evidence="2">
    <location>
        <begin position="203"/>
        <end position="216"/>
    </location>
</feature>
<dbReference type="PROSITE" id="PS50158">
    <property type="entry name" value="ZF_CCHC"/>
    <property type="match status" value="1"/>
</dbReference>
<dbReference type="Pfam" id="PF14392">
    <property type="entry name" value="zf-CCHC_4"/>
    <property type="match status" value="1"/>
</dbReference>
<reference evidence="3 4" key="1">
    <citation type="journal article" date="2018" name="Front. Plant Sci.">
        <title>Red Clover (Trifolium pratense) and Zigzag Clover (T. medium) - A Picture of Genomic Similarities and Differences.</title>
        <authorList>
            <person name="Dluhosova J."/>
            <person name="Istvanek J."/>
            <person name="Nedelnik J."/>
            <person name="Repkova J."/>
        </authorList>
    </citation>
    <scope>NUCLEOTIDE SEQUENCE [LARGE SCALE GENOMIC DNA]</scope>
    <source>
        <strain evidence="4">cv. 10/8</strain>
        <tissue evidence="3">Leaf</tissue>
    </source>
</reference>
<dbReference type="Pfam" id="PF14111">
    <property type="entry name" value="DUF4283"/>
    <property type="match status" value="1"/>
</dbReference>
<protein>
    <recommendedName>
        <fullName evidence="2">CCHC-type domain-containing protein</fullName>
    </recommendedName>
</protein>
<evidence type="ECO:0000313" key="4">
    <source>
        <dbReference type="Proteomes" id="UP000265520"/>
    </source>
</evidence>
<dbReference type="InterPro" id="IPR025836">
    <property type="entry name" value="Zn_knuckle_CX2CX4HX4C"/>
</dbReference>
<dbReference type="PANTHER" id="PTHR31286">
    <property type="entry name" value="GLYCINE-RICH CELL WALL STRUCTURAL PROTEIN 1.8-LIKE"/>
    <property type="match status" value="1"/>
</dbReference>
<proteinExistence type="predicted"/>
<organism evidence="3 4">
    <name type="scientific">Trifolium medium</name>
    <dbReference type="NCBI Taxonomy" id="97028"/>
    <lineage>
        <taxon>Eukaryota</taxon>
        <taxon>Viridiplantae</taxon>
        <taxon>Streptophyta</taxon>
        <taxon>Embryophyta</taxon>
        <taxon>Tracheophyta</taxon>
        <taxon>Spermatophyta</taxon>
        <taxon>Magnoliopsida</taxon>
        <taxon>eudicotyledons</taxon>
        <taxon>Gunneridae</taxon>
        <taxon>Pentapetalae</taxon>
        <taxon>rosids</taxon>
        <taxon>fabids</taxon>
        <taxon>Fabales</taxon>
        <taxon>Fabaceae</taxon>
        <taxon>Papilionoideae</taxon>
        <taxon>50 kb inversion clade</taxon>
        <taxon>NPAAA clade</taxon>
        <taxon>Hologalegina</taxon>
        <taxon>IRL clade</taxon>
        <taxon>Trifolieae</taxon>
        <taxon>Trifolium</taxon>
    </lineage>
</organism>
<dbReference type="Proteomes" id="UP000265520">
    <property type="component" value="Unassembled WGS sequence"/>
</dbReference>
<gene>
    <name evidence="3" type="ORF">A2U01_0016158</name>
</gene>
<feature type="non-terminal residue" evidence="3">
    <location>
        <position position="249"/>
    </location>
</feature>
<accession>A0A392N9P0</accession>
<keyword evidence="4" id="KW-1185">Reference proteome</keyword>
<evidence type="ECO:0000313" key="3">
    <source>
        <dbReference type="EMBL" id="MCH95184.1"/>
    </source>
</evidence>